<dbReference type="SMART" id="SM01100">
    <property type="entry name" value="CRAL_TRIO_N"/>
    <property type="match status" value="1"/>
</dbReference>
<evidence type="ECO:0000313" key="4">
    <source>
        <dbReference type="Proteomes" id="UP001154282"/>
    </source>
</evidence>
<dbReference type="SMART" id="SM00516">
    <property type="entry name" value="SEC14"/>
    <property type="match status" value="1"/>
</dbReference>
<dbReference type="Gene3D" id="3.40.525.10">
    <property type="entry name" value="CRAL-TRIO lipid binding domain"/>
    <property type="match status" value="1"/>
</dbReference>
<dbReference type="InterPro" id="IPR036273">
    <property type="entry name" value="CRAL/TRIO_N_dom_sf"/>
</dbReference>
<organism evidence="3 4">
    <name type="scientific">Linum tenue</name>
    <dbReference type="NCBI Taxonomy" id="586396"/>
    <lineage>
        <taxon>Eukaryota</taxon>
        <taxon>Viridiplantae</taxon>
        <taxon>Streptophyta</taxon>
        <taxon>Embryophyta</taxon>
        <taxon>Tracheophyta</taxon>
        <taxon>Spermatophyta</taxon>
        <taxon>Magnoliopsida</taxon>
        <taxon>eudicotyledons</taxon>
        <taxon>Gunneridae</taxon>
        <taxon>Pentapetalae</taxon>
        <taxon>rosids</taxon>
        <taxon>fabids</taxon>
        <taxon>Malpighiales</taxon>
        <taxon>Linaceae</taxon>
        <taxon>Linum</taxon>
    </lineage>
</organism>
<feature type="domain" description="CRAL-TRIO" evidence="2">
    <location>
        <begin position="152"/>
        <end position="315"/>
    </location>
</feature>
<evidence type="ECO:0000256" key="1">
    <source>
        <dbReference type="SAM" id="MobiDB-lite"/>
    </source>
</evidence>
<dbReference type="Pfam" id="PF03765">
    <property type="entry name" value="CRAL_TRIO_N"/>
    <property type="match status" value="1"/>
</dbReference>
<protein>
    <recommendedName>
        <fullName evidence="2">CRAL-TRIO domain-containing protein</fullName>
    </recommendedName>
</protein>
<dbReference type="InterPro" id="IPR001251">
    <property type="entry name" value="CRAL-TRIO_dom"/>
</dbReference>
<keyword evidence="4" id="KW-1185">Reference proteome</keyword>
<dbReference type="InterPro" id="IPR011074">
    <property type="entry name" value="CRAL/TRIO_N_dom"/>
</dbReference>
<feature type="compositionally biased region" description="Polar residues" evidence="1">
    <location>
        <begin position="7"/>
        <end position="22"/>
    </location>
</feature>
<dbReference type="PROSITE" id="PS50191">
    <property type="entry name" value="CRAL_TRIO"/>
    <property type="match status" value="1"/>
</dbReference>
<proteinExistence type="predicted"/>
<dbReference type="CDD" id="cd00170">
    <property type="entry name" value="SEC14"/>
    <property type="match status" value="1"/>
</dbReference>
<dbReference type="InterPro" id="IPR036865">
    <property type="entry name" value="CRAL-TRIO_dom_sf"/>
</dbReference>
<feature type="region of interest" description="Disordered" evidence="1">
    <location>
        <begin position="62"/>
        <end position="81"/>
    </location>
</feature>
<dbReference type="Proteomes" id="UP001154282">
    <property type="component" value="Unassembled WGS sequence"/>
</dbReference>
<accession>A0AAV0MJ30</accession>
<sequence length="319" mass="36356">MKREDSNNTADKLISCSSSNQEPPAKTNNNNNNNNKEVPNANDIIMLSTSCNTTTSTYQDRLKQASSEKEKQLRRSDVDDGNEVERTKLSLLRYLAERQDPSSKLSLIQDVDDATLRRFLRARDLDVEKAAAMFVKYLKWRAAFVPKGYISASEIANEMEQNKMFLQGTDRQGRPVALVFGARHFQNKIGGLDEFKRYLVYAFDKLFARMGGGQEKFVVIGDLEGWGYANSDIRGYLAALNILQDYYPERLGKLFIVHVPYVFMAVWKVVCPFIDTNTRKKIVFVENKNLKSTLLEDIDESQIPDIYGGKMPLVPIHET</sequence>
<dbReference type="AlphaFoldDB" id="A0AAV0MJ30"/>
<comment type="caution">
    <text evidence="3">The sequence shown here is derived from an EMBL/GenBank/DDBJ whole genome shotgun (WGS) entry which is preliminary data.</text>
</comment>
<reference evidence="3" key="1">
    <citation type="submission" date="2022-08" db="EMBL/GenBank/DDBJ databases">
        <authorList>
            <person name="Gutierrez-Valencia J."/>
        </authorList>
    </citation>
    <scope>NUCLEOTIDE SEQUENCE</scope>
</reference>
<dbReference type="Pfam" id="PF00650">
    <property type="entry name" value="CRAL_TRIO"/>
    <property type="match status" value="1"/>
</dbReference>
<dbReference type="PANTHER" id="PTHR46277">
    <property type="entry name" value="OS03G0850700 PROTEIN"/>
    <property type="match status" value="1"/>
</dbReference>
<dbReference type="PANTHER" id="PTHR46277:SF19">
    <property type="entry name" value="RANDOM SLUG PROTEIN 5-LIKE"/>
    <property type="match status" value="1"/>
</dbReference>
<evidence type="ECO:0000313" key="3">
    <source>
        <dbReference type="EMBL" id="CAI0446769.1"/>
    </source>
</evidence>
<evidence type="ECO:0000259" key="2">
    <source>
        <dbReference type="PROSITE" id="PS50191"/>
    </source>
</evidence>
<feature type="region of interest" description="Disordered" evidence="1">
    <location>
        <begin position="1"/>
        <end position="39"/>
    </location>
</feature>
<dbReference type="EMBL" id="CAMGYJ010000007">
    <property type="protein sequence ID" value="CAI0446769.1"/>
    <property type="molecule type" value="Genomic_DNA"/>
</dbReference>
<gene>
    <name evidence="3" type="ORF">LITE_LOCUS29144</name>
</gene>
<dbReference type="SUPFAM" id="SSF46938">
    <property type="entry name" value="CRAL/TRIO N-terminal domain"/>
    <property type="match status" value="1"/>
</dbReference>
<name>A0AAV0MJ30_9ROSI</name>
<dbReference type="SUPFAM" id="SSF52087">
    <property type="entry name" value="CRAL/TRIO domain"/>
    <property type="match status" value="1"/>
</dbReference>